<keyword evidence="2" id="KW-1185">Reference proteome</keyword>
<reference evidence="1" key="1">
    <citation type="submission" date="2019-01" db="EMBL/GenBank/DDBJ databases">
        <title>Genomic signatures and co-occurrence patterns of the ultra-small Saccharimodia (Patescibacteria phylum) suggest a symbiotic lifestyle.</title>
        <authorList>
            <person name="Lemos L."/>
            <person name="Medeiros J."/>
            <person name="Andreote F."/>
            <person name="Fernandes G."/>
            <person name="Varani A."/>
            <person name="Oliveira G."/>
            <person name="Pylro V."/>
        </authorList>
    </citation>
    <scope>NUCLEOTIDE SEQUENCE [LARGE SCALE GENOMIC DNA]</scope>
    <source>
        <strain evidence="1">AMD02</strain>
    </source>
</reference>
<dbReference type="Proteomes" id="UP000289257">
    <property type="component" value="Unassembled WGS sequence"/>
</dbReference>
<dbReference type="AlphaFoldDB" id="A0A4Q0AHY0"/>
<name>A0A4Q0AHY0_9BACT</name>
<accession>A0A4Q0AHY0</accession>
<sequence length="109" mass="12498">MVTTIKQAHQPEKGNWFQPKNLFDKVFEYGTLIKGIDGVIQALTAISLIFISPQRLQGLVVLATRRELAGDPDDFISNFLIHASQQFTNSARLFLLYILQFMPQLKLYR</sequence>
<protein>
    <submittedName>
        <fullName evidence="1">DUF2127 domain-containing protein</fullName>
    </submittedName>
</protein>
<comment type="caution">
    <text evidence="1">The sequence shown here is derived from an EMBL/GenBank/DDBJ whole genome shotgun (WGS) entry which is preliminary data.</text>
</comment>
<gene>
    <name evidence="1" type="ORF">EOT05_03225</name>
</gene>
<dbReference type="Pfam" id="PF09900">
    <property type="entry name" value="DUF2127"/>
    <property type="match status" value="1"/>
</dbReference>
<organism evidence="1 2">
    <name type="scientific">Candidatus Microsaccharimonas sossegonensis</name>
    <dbReference type="NCBI Taxonomy" id="2506948"/>
    <lineage>
        <taxon>Bacteria</taxon>
        <taxon>Candidatus Saccharimonadota</taxon>
        <taxon>Candidatus Saccharimonadia</taxon>
        <taxon>Candidatus Saccharimonadales</taxon>
        <taxon>Candidatus Saccharimonadaceae</taxon>
        <taxon>Candidatus Microsaccharimonas</taxon>
    </lineage>
</organism>
<dbReference type="EMBL" id="SCKX01000001">
    <property type="protein sequence ID" value="RWZ78734.1"/>
    <property type="molecule type" value="Genomic_DNA"/>
</dbReference>
<dbReference type="InterPro" id="IPR021125">
    <property type="entry name" value="DUF2127"/>
</dbReference>
<evidence type="ECO:0000313" key="1">
    <source>
        <dbReference type="EMBL" id="RWZ78734.1"/>
    </source>
</evidence>
<proteinExistence type="predicted"/>
<evidence type="ECO:0000313" key="2">
    <source>
        <dbReference type="Proteomes" id="UP000289257"/>
    </source>
</evidence>